<accession>A0A848KUB6</accession>
<protein>
    <submittedName>
        <fullName evidence="1">Uncharacterized protein</fullName>
    </submittedName>
</protein>
<proteinExistence type="predicted"/>
<organism evidence="1 2">
    <name type="scientific">Gordonia asplenii</name>
    <dbReference type="NCBI Taxonomy" id="2725283"/>
    <lineage>
        <taxon>Bacteria</taxon>
        <taxon>Bacillati</taxon>
        <taxon>Actinomycetota</taxon>
        <taxon>Actinomycetes</taxon>
        <taxon>Mycobacteriales</taxon>
        <taxon>Gordoniaceae</taxon>
        <taxon>Gordonia</taxon>
    </lineage>
</organism>
<dbReference type="Proteomes" id="UP000550729">
    <property type="component" value="Unassembled WGS sequence"/>
</dbReference>
<reference evidence="1 2" key="1">
    <citation type="submission" date="2020-04" db="EMBL/GenBank/DDBJ databases">
        <title>Gordonia sp. nov. TBRC 11910.</title>
        <authorList>
            <person name="Suriyachadkun C."/>
        </authorList>
    </citation>
    <scope>NUCLEOTIDE SEQUENCE [LARGE SCALE GENOMIC DNA]</scope>
    <source>
        <strain evidence="1 2">TBRC 11910</strain>
    </source>
</reference>
<keyword evidence="2" id="KW-1185">Reference proteome</keyword>
<name>A0A848KUB6_9ACTN</name>
<dbReference type="EMBL" id="JABBNB010000002">
    <property type="protein sequence ID" value="NMO00083.1"/>
    <property type="molecule type" value="Genomic_DNA"/>
</dbReference>
<sequence length="100" mass="10551">MNQLLEHIQQRAEITPTLTAVRHSGEAVTFGRLDSAIADYSPVVTASGMSDQSAVVAGLLHSLPTVTRLSAAQIGAAMHDMLAWLSRDLDGGAGRQLRAV</sequence>
<dbReference type="RefSeq" id="WP_170192603.1">
    <property type="nucleotide sequence ID" value="NZ_JABBNB010000002.1"/>
</dbReference>
<evidence type="ECO:0000313" key="1">
    <source>
        <dbReference type="EMBL" id="NMO00083.1"/>
    </source>
</evidence>
<dbReference type="AlphaFoldDB" id="A0A848KUB6"/>
<gene>
    <name evidence="1" type="ORF">HH308_02510</name>
</gene>
<comment type="caution">
    <text evidence="1">The sequence shown here is derived from an EMBL/GenBank/DDBJ whole genome shotgun (WGS) entry which is preliminary data.</text>
</comment>
<evidence type="ECO:0000313" key="2">
    <source>
        <dbReference type="Proteomes" id="UP000550729"/>
    </source>
</evidence>